<protein>
    <submittedName>
        <fullName evidence="1">Rrf2 family transcriptional regulator</fullName>
    </submittedName>
</protein>
<dbReference type="Pfam" id="PF02082">
    <property type="entry name" value="Rrf2"/>
    <property type="match status" value="1"/>
</dbReference>
<keyword evidence="2" id="KW-1185">Reference proteome</keyword>
<comment type="caution">
    <text evidence="1">The sequence shown here is derived from an EMBL/GenBank/DDBJ whole genome shotgun (WGS) entry which is preliminary data.</text>
</comment>
<name>A0ABM8QM78_9BACT</name>
<organism evidence="1 2">
    <name type="scientific">Nitrospira defluvii</name>
    <dbReference type="NCBI Taxonomy" id="330214"/>
    <lineage>
        <taxon>Bacteria</taxon>
        <taxon>Pseudomonadati</taxon>
        <taxon>Nitrospirota</taxon>
        <taxon>Nitrospiria</taxon>
        <taxon>Nitrospirales</taxon>
        <taxon>Nitrospiraceae</taxon>
        <taxon>Nitrospira</taxon>
    </lineage>
</organism>
<dbReference type="InterPro" id="IPR000944">
    <property type="entry name" value="Tscrpt_reg_Rrf2"/>
</dbReference>
<proteinExistence type="predicted"/>
<dbReference type="InterPro" id="IPR036390">
    <property type="entry name" value="WH_DNA-bd_sf"/>
</dbReference>
<dbReference type="NCBIfam" id="TIGR00738">
    <property type="entry name" value="rrf2_super"/>
    <property type="match status" value="1"/>
</dbReference>
<dbReference type="Proteomes" id="UP000675880">
    <property type="component" value="Unassembled WGS sequence"/>
</dbReference>
<dbReference type="Gene3D" id="1.10.10.10">
    <property type="entry name" value="Winged helix-like DNA-binding domain superfamily/Winged helix DNA-binding domain"/>
    <property type="match status" value="1"/>
</dbReference>
<dbReference type="SUPFAM" id="SSF46785">
    <property type="entry name" value="Winged helix' DNA-binding domain"/>
    <property type="match status" value="1"/>
</dbReference>
<sequence length="150" mass="16196">MKVSLRATYGIIAAVDLALHDAEQPVCAKSIAKRQAIPARFLEQVLHAMKKAGVVTSQRGAQGGYVLSRKPSELSVADILDALEGPLLSGNGEAGPKSTSARAAKQEALLAHMWDRVKRAELSVLSEVTVEELAMRQRALDAQHTLMYHI</sequence>
<evidence type="ECO:0000313" key="1">
    <source>
        <dbReference type="EMBL" id="CAE6704434.1"/>
    </source>
</evidence>
<accession>A0ABM8QM78</accession>
<dbReference type="RefSeq" id="WP_213040716.1">
    <property type="nucleotide sequence ID" value="NZ_CAJNBJ010000001.1"/>
</dbReference>
<dbReference type="PROSITE" id="PS51197">
    <property type="entry name" value="HTH_RRF2_2"/>
    <property type="match status" value="1"/>
</dbReference>
<dbReference type="InterPro" id="IPR036388">
    <property type="entry name" value="WH-like_DNA-bd_sf"/>
</dbReference>
<reference evidence="1 2" key="1">
    <citation type="submission" date="2021-02" db="EMBL/GenBank/DDBJ databases">
        <authorList>
            <person name="Han P."/>
        </authorList>
    </citation>
    <scope>NUCLEOTIDE SEQUENCE [LARGE SCALE GENOMIC DNA]</scope>
    <source>
        <strain evidence="1">Candidatus Nitrospira sp. ZN2</strain>
    </source>
</reference>
<dbReference type="PANTHER" id="PTHR33221:SF15">
    <property type="entry name" value="HTH-TYPE TRANSCRIPTIONAL REGULATOR YWGB-RELATED"/>
    <property type="match status" value="1"/>
</dbReference>
<gene>
    <name evidence="1" type="ORF">NSPZN2_10898</name>
</gene>
<dbReference type="EMBL" id="CAJNBJ010000001">
    <property type="protein sequence ID" value="CAE6704434.1"/>
    <property type="molecule type" value="Genomic_DNA"/>
</dbReference>
<dbReference type="PANTHER" id="PTHR33221">
    <property type="entry name" value="WINGED HELIX-TURN-HELIX TRANSCRIPTIONAL REGULATOR, RRF2 FAMILY"/>
    <property type="match status" value="1"/>
</dbReference>
<evidence type="ECO:0000313" key="2">
    <source>
        <dbReference type="Proteomes" id="UP000675880"/>
    </source>
</evidence>